<keyword evidence="5" id="KW-0808">Transferase</keyword>
<dbReference type="PROSITE" id="PS50110">
    <property type="entry name" value="RESPONSE_REGULATORY"/>
    <property type="match status" value="1"/>
</dbReference>
<feature type="signal peptide" evidence="13">
    <location>
        <begin position="1"/>
        <end position="22"/>
    </location>
</feature>
<dbReference type="InterPro" id="IPR004358">
    <property type="entry name" value="Sig_transdc_His_kin-like_C"/>
</dbReference>
<dbReference type="GO" id="GO:0000155">
    <property type="term" value="F:phosphorelay sensor kinase activity"/>
    <property type="evidence" value="ECO:0007669"/>
    <property type="project" value="InterPro"/>
</dbReference>
<evidence type="ECO:0000259" key="16">
    <source>
        <dbReference type="PROSITE" id="PS50112"/>
    </source>
</evidence>
<dbReference type="InterPro" id="IPR003594">
    <property type="entry name" value="HATPase_dom"/>
</dbReference>
<evidence type="ECO:0000256" key="12">
    <source>
        <dbReference type="SAM" id="Phobius"/>
    </source>
</evidence>
<sequence>MIRLLQSALAVGFILIASHAQAEHNGSHVNLTLPVPVTLQSTIIVLSLLIIIGIVSYLSVKAARLWLQHRLDQHARPLQQELSRQDEHLQRARRENLRQRALLDHTVEGVITINQDSIIDSFNQAAVRMFGYQPEEVIGHHISMLMPEKHRAGHYHGIQRFLSTESPTLIGKAVEIEGLHKSGNIIPIELTLSAFKWEGQYYFTGVARDISEQKAEHQALLLAKEDAEKANQAKSEFLSAMSHELRTPLNAILGFAQLLLHDKVRPLSADQQDSLQQILHSGEHLLKLINDVLELSKIETGAMEVTLEPVSLSAVLDECLPLLLNQAADKQISIQTTDIGSILLDADFTKLKQVLLNLMSNAIKYNRIGGEIRLEHELQPHHRLRLNIRDTGIGIAESKQDQLFRAFERLGQEQSNIEGTGVGLLVTKRLIEAMQGSIGFTSSAGEGSCFWIELPLSVTANLSKASHNADHKATRQLLDISSPKQLLYIEDNPANLKLMQAYFNRFDNLTLHCCKSAEAGLDLLEVLQPDLILMDIHLPGMDGLEATRIIQDMPLLKSIPVVAITAAAMKHHRQQAGDLFVAYLTKPVDFEELAREIARHL</sequence>
<keyword evidence="8" id="KW-0067">ATP-binding</keyword>
<dbReference type="SMART" id="SM00448">
    <property type="entry name" value="REC"/>
    <property type="match status" value="1"/>
</dbReference>
<evidence type="ECO:0000256" key="10">
    <source>
        <dbReference type="ARBA" id="ARBA00023136"/>
    </source>
</evidence>
<dbReference type="Pfam" id="PF00512">
    <property type="entry name" value="HisKA"/>
    <property type="match status" value="1"/>
</dbReference>
<name>M7P2J6_9GAMM</name>
<dbReference type="NCBIfam" id="TIGR00229">
    <property type="entry name" value="sensory_box"/>
    <property type="match status" value="1"/>
</dbReference>
<accession>M7P2J6</accession>
<dbReference type="Gene3D" id="3.40.50.2300">
    <property type="match status" value="1"/>
</dbReference>
<dbReference type="InterPro" id="IPR001610">
    <property type="entry name" value="PAC"/>
</dbReference>
<dbReference type="SUPFAM" id="SSF55874">
    <property type="entry name" value="ATPase domain of HSP90 chaperone/DNA topoisomerase II/histidine kinase"/>
    <property type="match status" value="1"/>
</dbReference>
<keyword evidence="18" id="KW-1185">Reference proteome</keyword>
<dbReference type="InterPro" id="IPR003661">
    <property type="entry name" value="HisK_dim/P_dom"/>
</dbReference>
<dbReference type="AlphaFoldDB" id="M7P2J6"/>
<evidence type="ECO:0000256" key="2">
    <source>
        <dbReference type="ARBA" id="ARBA00004370"/>
    </source>
</evidence>
<dbReference type="FunFam" id="1.10.287.130:FF:000038">
    <property type="entry name" value="Sensory transduction histidine kinase"/>
    <property type="match status" value="1"/>
</dbReference>
<dbReference type="Proteomes" id="UP000012019">
    <property type="component" value="Unassembled WGS sequence"/>
</dbReference>
<dbReference type="GO" id="GO:0009927">
    <property type="term" value="F:histidine phosphotransfer kinase activity"/>
    <property type="evidence" value="ECO:0007669"/>
    <property type="project" value="TreeGrafter"/>
</dbReference>
<dbReference type="InterPro" id="IPR035965">
    <property type="entry name" value="PAS-like_dom_sf"/>
</dbReference>
<evidence type="ECO:0000256" key="11">
    <source>
        <dbReference type="PROSITE-ProRule" id="PRU00169"/>
    </source>
</evidence>
<keyword evidence="12" id="KW-1133">Transmembrane helix</keyword>
<dbReference type="PROSITE" id="PS50112">
    <property type="entry name" value="PAS"/>
    <property type="match status" value="1"/>
</dbReference>
<evidence type="ECO:0000313" key="18">
    <source>
        <dbReference type="Proteomes" id="UP000012019"/>
    </source>
</evidence>
<dbReference type="PANTHER" id="PTHR43047">
    <property type="entry name" value="TWO-COMPONENT HISTIDINE PROTEIN KINASE"/>
    <property type="match status" value="1"/>
</dbReference>
<dbReference type="EMBL" id="APHR01000015">
    <property type="protein sequence ID" value="EMR13712.1"/>
    <property type="molecule type" value="Genomic_DNA"/>
</dbReference>
<dbReference type="Gene3D" id="3.30.450.20">
    <property type="entry name" value="PAS domain"/>
    <property type="match status" value="1"/>
</dbReference>
<dbReference type="InterPro" id="IPR005467">
    <property type="entry name" value="His_kinase_dom"/>
</dbReference>
<evidence type="ECO:0000256" key="5">
    <source>
        <dbReference type="ARBA" id="ARBA00022679"/>
    </source>
</evidence>
<dbReference type="Pfam" id="PF00072">
    <property type="entry name" value="Response_reg"/>
    <property type="match status" value="1"/>
</dbReference>
<keyword evidence="4 11" id="KW-0597">Phosphoprotein</keyword>
<dbReference type="InterPro" id="IPR036890">
    <property type="entry name" value="HATPase_C_sf"/>
</dbReference>
<dbReference type="SUPFAM" id="SSF47384">
    <property type="entry name" value="Homodimeric domain of signal transducing histidine kinase"/>
    <property type="match status" value="1"/>
</dbReference>
<feature type="chain" id="PRO_5004082895" description="histidine kinase" evidence="13">
    <location>
        <begin position="23"/>
        <end position="601"/>
    </location>
</feature>
<keyword evidence="10 12" id="KW-0472">Membrane</keyword>
<dbReference type="SMART" id="SM00091">
    <property type="entry name" value="PAS"/>
    <property type="match status" value="1"/>
</dbReference>
<dbReference type="SMART" id="SM00387">
    <property type="entry name" value="HATPase_c"/>
    <property type="match status" value="1"/>
</dbReference>
<comment type="catalytic activity">
    <reaction evidence="1">
        <text>ATP + protein L-histidine = ADP + protein N-phospho-L-histidine.</text>
        <dbReference type="EC" id="2.7.13.3"/>
    </reaction>
</comment>
<evidence type="ECO:0000256" key="6">
    <source>
        <dbReference type="ARBA" id="ARBA00022741"/>
    </source>
</evidence>
<keyword evidence="12" id="KW-0812">Transmembrane</keyword>
<evidence type="ECO:0000256" key="9">
    <source>
        <dbReference type="ARBA" id="ARBA00023012"/>
    </source>
</evidence>
<feature type="domain" description="PAS" evidence="16">
    <location>
        <begin position="95"/>
        <end position="165"/>
    </location>
</feature>
<dbReference type="Gene3D" id="3.30.565.10">
    <property type="entry name" value="Histidine kinase-like ATPase, C-terminal domain"/>
    <property type="match status" value="1"/>
</dbReference>
<dbReference type="GO" id="GO:0005524">
    <property type="term" value="F:ATP binding"/>
    <property type="evidence" value="ECO:0007669"/>
    <property type="project" value="UniProtKB-KW"/>
</dbReference>
<feature type="domain" description="Histidine kinase" evidence="14">
    <location>
        <begin position="240"/>
        <end position="458"/>
    </location>
</feature>
<evidence type="ECO:0000256" key="3">
    <source>
        <dbReference type="ARBA" id="ARBA00012438"/>
    </source>
</evidence>
<dbReference type="CDD" id="cd00130">
    <property type="entry name" value="PAS"/>
    <property type="match status" value="1"/>
</dbReference>
<feature type="transmembrane region" description="Helical" evidence="12">
    <location>
        <begin position="38"/>
        <end position="60"/>
    </location>
</feature>
<keyword evidence="6" id="KW-0547">Nucleotide-binding</keyword>
<keyword evidence="9" id="KW-0902">Two-component regulatory system</keyword>
<dbReference type="Gene3D" id="1.10.287.130">
    <property type="match status" value="1"/>
</dbReference>
<dbReference type="eggNOG" id="COG2205">
    <property type="taxonomic scope" value="Bacteria"/>
</dbReference>
<dbReference type="GO" id="GO:0005886">
    <property type="term" value="C:plasma membrane"/>
    <property type="evidence" value="ECO:0007669"/>
    <property type="project" value="TreeGrafter"/>
</dbReference>
<organism evidence="17 18">
    <name type="scientific">Methylophaga lonarensis MPL</name>
    <dbReference type="NCBI Taxonomy" id="1286106"/>
    <lineage>
        <taxon>Bacteria</taxon>
        <taxon>Pseudomonadati</taxon>
        <taxon>Pseudomonadota</taxon>
        <taxon>Gammaproteobacteria</taxon>
        <taxon>Thiotrichales</taxon>
        <taxon>Piscirickettsiaceae</taxon>
        <taxon>Methylophaga</taxon>
    </lineage>
</organism>
<dbReference type="SUPFAM" id="SSF55785">
    <property type="entry name" value="PYP-like sensor domain (PAS domain)"/>
    <property type="match status" value="1"/>
</dbReference>
<dbReference type="InterPro" id="IPR011006">
    <property type="entry name" value="CheY-like_superfamily"/>
</dbReference>
<dbReference type="SMART" id="SM00388">
    <property type="entry name" value="HisKA"/>
    <property type="match status" value="1"/>
</dbReference>
<dbReference type="CDD" id="cd00082">
    <property type="entry name" value="HisKA"/>
    <property type="match status" value="1"/>
</dbReference>
<dbReference type="InterPro" id="IPR000014">
    <property type="entry name" value="PAS"/>
</dbReference>
<evidence type="ECO:0000256" key="13">
    <source>
        <dbReference type="SAM" id="SignalP"/>
    </source>
</evidence>
<dbReference type="SUPFAM" id="SSF52172">
    <property type="entry name" value="CheY-like"/>
    <property type="match status" value="1"/>
</dbReference>
<evidence type="ECO:0000313" key="17">
    <source>
        <dbReference type="EMBL" id="EMR13712.1"/>
    </source>
</evidence>
<keyword evidence="7" id="KW-0418">Kinase</keyword>
<dbReference type="PATRIC" id="fig|1286106.3.peg.659"/>
<dbReference type="RefSeq" id="WP_009725693.1">
    <property type="nucleotide sequence ID" value="NZ_APHR01000015.1"/>
</dbReference>
<keyword evidence="13" id="KW-0732">Signal</keyword>
<gene>
    <name evidence="17" type="ORF">MPL1_03303</name>
</gene>
<dbReference type="InterPro" id="IPR001789">
    <property type="entry name" value="Sig_transdc_resp-reg_receiver"/>
</dbReference>
<feature type="domain" description="Response regulatory" evidence="15">
    <location>
        <begin position="485"/>
        <end position="601"/>
    </location>
</feature>
<dbReference type="FunFam" id="3.30.565.10:FF:000006">
    <property type="entry name" value="Sensor histidine kinase WalK"/>
    <property type="match status" value="1"/>
</dbReference>
<dbReference type="SMART" id="SM00086">
    <property type="entry name" value="PAC"/>
    <property type="match status" value="1"/>
</dbReference>
<dbReference type="CDD" id="cd16922">
    <property type="entry name" value="HATPase_EvgS-ArcB-TorS-like"/>
    <property type="match status" value="1"/>
</dbReference>
<evidence type="ECO:0000256" key="7">
    <source>
        <dbReference type="ARBA" id="ARBA00022777"/>
    </source>
</evidence>
<dbReference type="PROSITE" id="PS50109">
    <property type="entry name" value="HIS_KIN"/>
    <property type="match status" value="1"/>
</dbReference>
<evidence type="ECO:0000256" key="1">
    <source>
        <dbReference type="ARBA" id="ARBA00000085"/>
    </source>
</evidence>
<evidence type="ECO:0000256" key="4">
    <source>
        <dbReference type="ARBA" id="ARBA00022553"/>
    </source>
</evidence>
<evidence type="ECO:0000259" key="14">
    <source>
        <dbReference type="PROSITE" id="PS50109"/>
    </source>
</evidence>
<evidence type="ECO:0000259" key="15">
    <source>
        <dbReference type="PROSITE" id="PS50110"/>
    </source>
</evidence>
<dbReference type="PANTHER" id="PTHR43047:SF72">
    <property type="entry name" value="OSMOSENSING HISTIDINE PROTEIN KINASE SLN1"/>
    <property type="match status" value="1"/>
</dbReference>
<comment type="subcellular location">
    <subcellularLocation>
        <location evidence="2">Membrane</location>
    </subcellularLocation>
</comment>
<dbReference type="Pfam" id="PF13426">
    <property type="entry name" value="PAS_9"/>
    <property type="match status" value="1"/>
</dbReference>
<proteinExistence type="predicted"/>
<dbReference type="Pfam" id="PF02518">
    <property type="entry name" value="HATPase_c"/>
    <property type="match status" value="1"/>
</dbReference>
<dbReference type="EC" id="2.7.13.3" evidence="3"/>
<feature type="modified residue" description="4-aspartylphosphate" evidence="11">
    <location>
        <position position="535"/>
    </location>
</feature>
<comment type="caution">
    <text evidence="17">The sequence shown here is derived from an EMBL/GenBank/DDBJ whole genome shotgun (WGS) entry which is preliminary data.</text>
</comment>
<dbReference type="InterPro" id="IPR036097">
    <property type="entry name" value="HisK_dim/P_sf"/>
</dbReference>
<protein>
    <recommendedName>
        <fullName evidence="3">histidine kinase</fullName>
        <ecNumber evidence="3">2.7.13.3</ecNumber>
    </recommendedName>
</protein>
<evidence type="ECO:0000256" key="8">
    <source>
        <dbReference type="ARBA" id="ARBA00022840"/>
    </source>
</evidence>
<dbReference type="OrthoDB" id="9792854at2"/>
<reference evidence="17 18" key="1">
    <citation type="journal article" date="2013" name="Genome Announc.">
        <title>Draft Genome Sequence of Methylophaga lonarensis MPLT, a Haloalkaliphilic (Non-Methane-Utilizing) Methylotroph.</title>
        <authorList>
            <person name="Shetty S.A."/>
            <person name="Marathe N.P."/>
            <person name="Munot H."/>
            <person name="Antony C.P."/>
            <person name="Dhotre D.P."/>
            <person name="Murrell J.C."/>
            <person name="Shouche Y.S."/>
        </authorList>
    </citation>
    <scope>NUCLEOTIDE SEQUENCE [LARGE SCALE GENOMIC DNA]</scope>
    <source>
        <strain evidence="17 18">MPL</strain>
    </source>
</reference>
<dbReference type="STRING" id="1286106.MPL1_03303"/>
<dbReference type="PRINTS" id="PR00344">
    <property type="entry name" value="BCTRLSENSOR"/>
</dbReference>